<proteinExistence type="predicted"/>
<evidence type="ECO:0000313" key="1">
    <source>
        <dbReference type="EMBL" id="KAI3361588.1"/>
    </source>
</evidence>
<accession>A0ACB8W2B5</accession>
<dbReference type="EMBL" id="CM041546">
    <property type="protein sequence ID" value="KAI3361588.1"/>
    <property type="molecule type" value="Genomic_DNA"/>
</dbReference>
<gene>
    <name evidence="1" type="ORF">L3Q82_013728</name>
</gene>
<feature type="non-terminal residue" evidence="1">
    <location>
        <position position="893"/>
    </location>
</feature>
<reference evidence="1" key="1">
    <citation type="submission" date="2022-04" db="EMBL/GenBank/DDBJ databases">
        <title>Jade perch genome.</title>
        <authorList>
            <person name="Chao B."/>
        </authorList>
    </citation>
    <scope>NUCLEOTIDE SEQUENCE</scope>
    <source>
        <strain evidence="1">CB-2022</strain>
    </source>
</reference>
<evidence type="ECO:0000313" key="2">
    <source>
        <dbReference type="Proteomes" id="UP000831701"/>
    </source>
</evidence>
<dbReference type="Proteomes" id="UP000831701">
    <property type="component" value="Chromosome 16"/>
</dbReference>
<sequence length="893" mass="98653">MWVFAWLLWTLCRGTLGGPVQRAAWSEGLDPGKTDRDGASHPSSYQLPMFQHAPRPLIARELFRPVPQKGPLPAGLTALLLPPTPPPPPHRVHGPGARAVDVWCGTDRVSVRVDRLQLRAPAEPSLFRLGSCRASRVSDRFLYFHYGLTECDGQMKVVGGQLVYTFSLCYTPPPQGYVIRVLPLNLPIHCHYNRHGLRERSPPLRWWGREVADNRGTTLNGESPVAAVGSVLWAYSTHLVLQDLTDVMLMGDRIRGEDEYVVKVYKYKVIKKFTENLIDETLENGRCVGGRDIPQVELGEDPSLLEQLESRGYERQRVPVLDCDVIESAVIDAWPERAVFLAYKEETRSGRFHYSYQVGFRPQVQHTTFMKSIRSKLSFSLTVCNAQWEPLPSGHWFILGEPVYFVAQTGALLAGERLYVDSCYATSSKGPNSMPKVDIITNYGCMTDSRRQGSSSVFLLGEANVQKFSVDAFLFGAVSQVRDPEAFPGQLRDIVSPACPGSSPGPPPGGTCLEHLPREAVQGASETDAQATSADSSRCEGAAALLRAPQQWSPQSGALSSTPPRDSKKAEVLCPAVRPIGTNNSKRPIPNPKGTGKRDPLVHRGELQHMAAELGSYKQAHTSPPPLTLGNSRVVEGPAPLKELGSRAQAMRGGDPDYLCSRCLSTSMQAPSPQRGDIPCPYGQRVLVQGLGRRGPLPRLLPKPHCTGPSWTFLRVMLYLHCSMSVGLTTSHTSKSCNYNKAARRWEELEAPPSVCSCCDSKCTNIQNSIKNTVSSPGWFIGKKVEKNPRTRVISFQGEEGGESVDHEEKREDGLDEQLNDQTFSPEISVSTAEKKEWRGFSQQEKKEKQQGQTEEVVIEKADSQLKKKATDDIIMNKMVQAREGVPRTKNVS</sequence>
<comment type="caution">
    <text evidence="1">The sequence shown here is derived from an EMBL/GenBank/DDBJ whole genome shotgun (WGS) entry which is preliminary data.</text>
</comment>
<protein>
    <submittedName>
        <fullName evidence="1">Uncharacterized protein</fullName>
    </submittedName>
</protein>
<organism evidence="1 2">
    <name type="scientific">Scortum barcoo</name>
    <name type="common">barcoo grunter</name>
    <dbReference type="NCBI Taxonomy" id="214431"/>
    <lineage>
        <taxon>Eukaryota</taxon>
        <taxon>Metazoa</taxon>
        <taxon>Chordata</taxon>
        <taxon>Craniata</taxon>
        <taxon>Vertebrata</taxon>
        <taxon>Euteleostomi</taxon>
        <taxon>Actinopterygii</taxon>
        <taxon>Neopterygii</taxon>
        <taxon>Teleostei</taxon>
        <taxon>Neoteleostei</taxon>
        <taxon>Acanthomorphata</taxon>
        <taxon>Eupercaria</taxon>
        <taxon>Centrarchiformes</taxon>
        <taxon>Terapontoidei</taxon>
        <taxon>Terapontidae</taxon>
        <taxon>Scortum</taxon>
    </lineage>
</organism>
<keyword evidence="2" id="KW-1185">Reference proteome</keyword>
<name>A0ACB8W2B5_9TELE</name>